<reference evidence="1" key="1">
    <citation type="submission" date="2021-01" db="EMBL/GenBank/DDBJ databases">
        <authorList>
            <person name="Lovell J.T."/>
            <person name="Bentley N."/>
            <person name="Bhattarai G."/>
            <person name="Jenkins J.W."/>
            <person name="Sreedasyam A."/>
            <person name="Alarcon Y."/>
            <person name="Bock C."/>
            <person name="Boston L."/>
            <person name="Carlson J."/>
            <person name="Cervantes K."/>
            <person name="Clermont K."/>
            <person name="Krom N."/>
            <person name="Kubenka K."/>
            <person name="Mamidi S."/>
            <person name="Mattison C."/>
            <person name="Monteros M."/>
            <person name="Pisani C."/>
            <person name="Plott C."/>
            <person name="Rajasekar S."/>
            <person name="Rhein H.S."/>
            <person name="Rohla C."/>
            <person name="Song M."/>
            <person name="Hilaire R.S."/>
            <person name="Shu S."/>
            <person name="Wells L."/>
            <person name="Wang X."/>
            <person name="Webber J."/>
            <person name="Heerema R.J."/>
            <person name="Klein P."/>
            <person name="Conner P."/>
            <person name="Grauke L."/>
            <person name="Grimwood J."/>
            <person name="Schmutz J."/>
            <person name="Randall J.J."/>
        </authorList>
    </citation>
    <scope>NUCLEOTIDE SEQUENCE</scope>
    <source>
        <tissue evidence="1">Leaf</tissue>
    </source>
</reference>
<dbReference type="Proteomes" id="UP000811246">
    <property type="component" value="Chromosome 2"/>
</dbReference>
<proteinExistence type="predicted"/>
<protein>
    <submittedName>
        <fullName evidence="1">Uncharacterized protein</fullName>
    </submittedName>
</protein>
<organism evidence="1 2">
    <name type="scientific">Carya illinoinensis</name>
    <name type="common">Pecan</name>
    <dbReference type="NCBI Taxonomy" id="32201"/>
    <lineage>
        <taxon>Eukaryota</taxon>
        <taxon>Viridiplantae</taxon>
        <taxon>Streptophyta</taxon>
        <taxon>Embryophyta</taxon>
        <taxon>Tracheophyta</taxon>
        <taxon>Spermatophyta</taxon>
        <taxon>Magnoliopsida</taxon>
        <taxon>eudicotyledons</taxon>
        <taxon>Gunneridae</taxon>
        <taxon>Pentapetalae</taxon>
        <taxon>rosids</taxon>
        <taxon>fabids</taxon>
        <taxon>Fagales</taxon>
        <taxon>Juglandaceae</taxon>
        <taxon>Carya</taxon>
    </lineage>
</organism>
<dbReference type="EMBL" id="CM031826">
    <property type="protein sequence ID" value="KAG6727727.1"/>
    <property type="molecule type" value="Genomic_DNA"/>
</dbReference>
<evidence type="ECO:0000313" key="1">
    <source>
        <dbReference type="EMBL" id="KAG6727727.1"/>
    </source>
</evidence>
<dbReference type="AlphaFoldDB" id="A0A922FW06"/>
<evidence type="ECO:0000313" key="2">
    <source>
        <dbReference type="Proteomes" id="UP000811246"/>
    </source>
</evidence>
<sequence>MEMLCRINYSRNNNEKTSNHPIRIPFKIFPLPRQRFPSSARLHHSVQPPATPRFSLSLSLSWDICKTGFF</sequence>
<name>A0A922FW06_CARIL</name>
<accession>A0A922FW06</accession>
<gene>
    <name evidence="1" type="ORF">I3842_02G139000</name>
</gene>
<comment type="caution">
    <text evidence="1">The sequence shown here is derived from an EMBL/GenBank/DDBJ whole genome shotgun (WGS) entry which is preliminary data.</text>
</comment>